<dbReference type="GO" id="GO:0071051">
    <property type="term" value="P:poly(A)-dependent snoRNA 3'-end processing"/>
    <property type="evidence" value="ECO:0007669"/>
    <property type="project" value="TreeGrafter"/>
</dbReference>
<comment type="similarity">
    <text evidence="5">Belongs to the exosome component 10/RRP6 family.</text>
</comment>
<dbReference type="InterPro" id="IPR036397">
    <property type="entry name" value="RNaseH_sf"/>
</dbReference>
<evidence type="ECO:0000313" key="8">
    <source>
        <dbReference type="EMBL" id="TPP64651.1"/>
    </source>
</evidence>
<keyword evidence="4" id="KW-0539">Nucleus</keyword>
<evidence type="ECO:0000256" key="4">
    <source>
        <dbReference type="ARBA" id="ARBA00023242"/>
    </source>
</evidence>
<feature type="compositionally biased region" description="Polar residues" evidence="6">
    <location>
        <begin position="845"/>
        <end position="856"/>
    </location>
</feature>
<dbReference type="InterPro" id="IPR002562">
    <property type="entry name" value="3'-5'_exonuclease_dom"/>
</dbReference>
<proteinExistence type="inferred from homology"/>
<dbReference type="FunFam" id="1.10.150.80:FF:000001">
    <property type="entry name" value="Putative exosome component 10"/>
    <property type="match status" value="1"/>
</dbReference>
<dbReference type="SUPFAM" id="SSF53098">
    <property type="entry name" value="Ribonuclease H-like"/>
    <property type="match status" value="1"/>
</dbReference>
<gene>
    <name evidence="8" type="ORF">FGIG_07546</name>
</gene>
<dbReference type="PROSITE" id="PS50967">
    <property type="entry name" value="HRDC"/>
    <property type="match status" value="1"/>
</dbReference>
<keyword evidence="3" id="KW-0271">Exosome</keyword>
<dbReference type="GO" id="GO:0000166">
    <property type="term" value="F:nucleotide binding"/>
    <property type="evidence" value="ECO:0007669"/>
    <property type="project" value="InterPro"/>
</dbReference>
<dbReference type="GO" id="GO:0000176">
    <property type="term" value="C:nuclear exosome (RNase complex)"/>
    <property type="evidence" value="ECO:0007669"/>
    <property type="project" value="InterPro"/>
</dbReference>
<dbReference type="Gene3D" id="1.10.150.80">
    <property type="entry name" value="HRDC domain"/>
    <property type="match status" value="1"/>
</dbReference>
<feature type="region of interest" description="Disordered" evidence="6">
    <location>
        <begin position="781"/>
        <end position="878"/>
    </location>
</feature>
<dbReference type="GO" id="GO:0005730">
    <property type="term" value="C:nucleolus"/>
    <property type="evidence" value="ECO:0007669"/>
    <property type="project" value="TreeGrafter"/>
</dbReference>
<dbReference type="OrthoDB" id="2250022at2759"/>
<dbReference type="Gene3D" id="3.30.420.10">
    <property type="entry name" value="Ribonuclease H-like superfamily/Ribonuclease H"/>
    <property type="match status" value="1"/>
</dbReference>
<dbReference type="GO" id="GO:0000175">
    <property type="term" value="F:3'-5'-RNA exonuclease activity"/>
    <property type="evidence" value="ECO:0007669"/>
    <property type="project" value="InterPro"/>
</dbReference>
<dbReference type="InterPro" id="IPR012337">
    <property type="entry name" value="RNaseH-like_sf"/>
</dbReference>
<protein>
    <submittedName>
        <fullName evidence="8">Exosome component 10</fullName>
    </submittedName>
</protein>
<evidence type="ECO:0000313" key="9">
    <source>
        <dbReference type="Proteomes" id="UP000316759"/>
    </source>
</evidence>
<dbReference type="InterPro" id="IPR012588">
    <property type="entry name" value="Exosome-assoc_fac_Rrp6_N"/>
</dbReference>
<feature type="compositionally biased region" description="Basic and acidic residues" evidence="6">
    <location>
        <begin position="814"/>
        <end position="824"/>
    </location>
</feature>
<feature type="compositionally biased region" description="Basic residues" evidence="6">
    <location>
        <begin position="784"/>
        <end position="793"/>
    </location>
</feature>
<dbReference type="GO" id="GO:0071039">
    <property type="term" value="P:nuclear polyadenylation-dependent CUT catabolic process"/>
    <property type="evidence" value="ECO:0007669"/>
    <property type="project" value="TreeGrafter"/>
</dbReference>
<dbReference type="Proteomes" id="UP000316759">
    <property type="component" value="Unassembled WGS sequence"/>
</dbReference>
<dbReference type="PANTHER" id="PTHR12124">
    <property type="entry name" value="POLYMYOSITIS/SCLERODERMA AUTOANTIGEN-RELATED"/>
    <property type="match status" value="1"/>
</dbReference>
<evidence type="ECO:0000256" key="6">
    <source>
        <dbReference type="SAM" id="MobiDB-lite"/>
    </source>
</evidence>
<dbReference type="InterPro" id="IPR044876">
    <property type="entry name" value="HRDC_dom_sf"/>
</dbReference>
<dbReference type="AlphaFoldDB" id="A0A504YXA5"/>
<keyword evidence="2" id="KW-0698">rRNA processing</keyword>
<dbReference type="SUPFAM" id="SSF47819">
    <property type="entry name" value="HRDC-like"/>
    <property type="match status" value="1"/>
</dbReference>
<evidence type="ECO:0000256" key="5">
    <source>
        <dbReference type="ARBA" id="ARBA00043957"/>
    </source>
</evidence>
<evidence type="ECO:0000256" key="3">
    <source>
        <dbReference type="ARBA" id="ARBA00022835"/>
    </source>
</evidence>
<feature type="compositionally biased region" description="Basic residues" evidence="6">
    <location>
        <begin position="867"/>
        <end position="878"/>
    </location>
</feature>
<dbReference type="SMART" id="SM00341">
    <property type="entry name" value="HRDC"/>
    <property type="match status" value="1"/>
</dbReference>
<dbReference type="Pfam" id="PF08066">
    <property type="entry name" value="PMC2NT"/>
    <property type="match status" value="1"/>
</dbReference>
<dbReference type="GO" id="GO:0003727">
    <property type="term" value="F:single-stranded RNA binding"/>
    <property type="evidence" value="ECO:0007669"/>
    <property type="project" value="TreeGrafter"/>
</dbReference>
<evidence type="ECO:0000256" key="2">
    <source>
        <dbReference type="ARBA" id="ARBA00022552"/>
    </source>
</evidence>
<comment type="caution">
    <text evidence="8">The sequence shown here is derived from an EMBL/GenBank/DDBJ whole genome shotgun (WGS) entry which is preliminary data.</text>
</comment>
<dbReference type="GO" id="GO:0071035">
    <property type="term" value="P:nuclear polyadenylation-dependent rRNA catabolic process"/>
    <property type="evidence" value="ECO:0007669"/>
    <property type="project" value="TreeGrafter"/>
</dbReference>
<dbReference type="Pfam" id="PF00570">
    <property type="entry name" value="HRDC"/>
    <property type="match status" value="1"/>
</dbReference>
<dbReference type="EMBL" id="SUNJ01004171">
    <property type="protein sequence ID" value="TPP64651.1"/>
    <property type="molecule type" value="Genomic_DNA"/>
</dbReference>
<dbReference type="GO" id="GO:0071044">
    <property type="term" value="P:histone mRNA catabolic process"/>
    <property type="evidence" value="ECO:0007669"/>
    <property type="project" value="TreeGrafter"/>
</dbReference>
<reference evidence="8 9" key="1">
    <citation type="submission" date="2019-04" db="EMBL/GenBank/DDBJ databases">
        <title>Annotation for the trematode Fasciola gigantica.</title>
        <authorList>
            <person name="Choi Y.-J."/>
        </authorList>
    </citation>
    <scope>NUCLEOTIDE SEQUENCE [LARGE SCALE GENOMIC DNA]</scope>
    <source>
        <strain evidence="8">Uganda_cow_1</strain>
    </source>
</reference>
<feature type="compositionally biased region" description="Polar residues" evidence="6">
    <location>
        <begin position="798"/>
        <end position="809"/>
    </location>
</feature>
<evidence type="ECO:0000259" key="7">
    <source>
        <dbReference type="PROSITE" id="PS50967"/>
    </source>
</evidence>
<dbReference type="STRING" id="46835.A0A504YXA5"/>
<dbReference type="PANTHER" id="PTHR12124:SF47">
    <property type="entry name" value="EXOSOME COMPONENT 10"/>
    <property type="match status" value="1"/>
</dbReference>
<dbReference type="InterPro" id="IPR010997">
    <property type="entry name" value="HRDC-like_sf"/>
</dbReference>
<dbReference type="InterPro" id="IPR002121">
    <property type="entry name" value="HRDC_dom"/>
</dbReference>
<dbReference type="GO" id="GO:0071036">
    <property type="term" value="P:nuclear polyadenylation-dependent snoRNA catabolic process"/>
    <property type="evidence" value="ECO:0007669"/>
    <property type="project" value="TreeGrafter"/>
</dbReference>
<dbReference type="GO" id="GO:0000467">
    <property type="term" value="P:exonucleolytic trimming to generate mature 3'-end of 5.8S rRNA from tricistronic rRNA transcript (SSU-rRNA, 5.8S rRNA, LSU-rRNA)"/>
    <property type="evidence" value="ECO:0007669"/>
    <property type="project" value="InterPro"/>
</dbReference>
<name>A0A504YXA5_FASGI</name>
<dbReference type="GO" id="GO:0071038">
    <property type="term" value="P:TRAMP-dependent tRNA surveillance pathway"/>
    <property type="evidence" value="ECO:0007669"/>
    <property type="project" value="TreeGrafter"/>
</dbReference>
<dbReference type="GO" id="GO:0071040">
    <property type="term" value="P:nuclear polyadenylation-dependent antisense transcript catabolic process"/>
    <property type="evidence" value="ECO:0007669"/>
    <property type="project" value="TreeGrafter"/>
</dbReference>
<evidence type="ECO:0000256" key="1">
    <source>
        <dbReference type="ARBA" id="ARBA00004123"/>
    </source>
</evidence>
<dbReference type="Pfam" id="PF01612">
    <property type="entry name" value="DNA_pol_A_exo1"/>
    <property type="match status" value="1"/>
</dbReference>
<dbReference type="GO" id="GO:0071037">
    <property type="term" value="P:nuclear polyadenylation-dependent snRNA catabolic process"/>
    <property type="evidence" value="ECO:0007669"/>
    <property type="project" value="TreeGrafter"/>
</dbReference>
<feature type="compositionally biased region" description="Low complexity" evidence="6">
    <location>
        <begin position="829"/>
        <end position="839"/>
    </location>
</feature>
<feature type="domain" description="HRDC" evidence="7">
    <location>
        <begin position="495"/>
        <end position="575"/>
    </location>
</feature>
<keyword evidence="9" id="KW-1185">Reference proteome</keyword>
<sequence>MGRWNLQNTKYSVLLEGFVEIRGKEGGCLQPKPALNHMNCALRIMDPPDVSKLLPLVAKAVKISQELPSANTPAYVYYNDFPRYKTITSGQSRKVLSIVQNLLDLLDARTNVVDMSSSKVHRDKFESVVDANDRLLERLSVAMDLEEDPIRKSSSLDVDLVLATHCKQNTSLKWLKSKAEEPHNGPHADTSDTAFTLLSSPNISRPQSYFSTPVDNSPTPFRPKLVRKPNSIVPLPDSIKPTPEDTAEYLHPYQVELEHFATRISNWKPLLPESFALRPLDSHYEFVDRLDQLQRLIEEISTHHAVAVDLEHHSFRTYLGMTCLIQITTSSKDYIIDALALRDHLVQLNEVFTNPDIVKVFHGSDQDLMWFQRDFSVYVVNLFDSHLASRALQLGRHSLSYLLHHYANVQTNKKYQLADWRIRPLPDALIEYARTDTHYLLYIAAVMCQELQDRGLLPIVLERSRQLCLKLYAKPTFDPVGYLKLYKQTAGISFTHRQLYALEHLYAIRDSIARREDESVHYVLPNHMLKVIAEVLPRESSGLFACCNPIPPLVRKYVHDLHKIVLDARNLPVEKLPLTEAPNFSEGRNQSGTNVDTAGPAIEQVQYEAATPHDRCHAGCAGFELPSLTPAAQAVKKPSALGQAIGLVEEISSSNPDVQNSSRTGLPLFLDANRMLLTKLLILLKSRVTYSNVSERQAVKTGATPTLDSVDSLIKTTAEPIIKLDFESSTSPAAIPNAAVKSELELHHEKESIVCSSAPSTDLQEDSSFDPDEVVILREETAKQGKRARKRGRLAAGNSKQSLIETSLSDGEVDSSHLDTHEAPDSTDLESSTRSSPSSVKKRQCTQPNDSSTTDISSPPQSSPGRGRGRGRARHSKK</sequence>
<organism evidence="8 9">
    <name type="scientific">Fasciola gigantica</name>
    <name type="common">Giant liver fluke</name>
    <dbReference type="NCBI Taxonomy" id="46835"/>
    <lineage>
        <taxon>Eukaryota</taxon>
        <taxon>Metazoa</taxon>
        <taxon>Spiralia</taxon>
        <taxon>Lophotrochozoa</taxon>
        <taxon>Platyhelminthes</taxon>
        <taxon>Trematoda</taxon>
        <taxon>Digenea</taxon>
        <taxon>Plagiorchiida</taxon>
        <taxon>Echinostomata</taxon>
        <taxon>Echinostomatoidea</taxon>
        <taxon>Fasciolidae</taxon>
        <taxon>Fasciola</taxon>
    </lineage>
</organism>
<accession>A0A504YXA5</accession>
<dbReference type="InterPro" id="IPR045092">
    <property type="entry name" value="Rrp6-like"/>
</dbReference>
<comment type="subcellular location">
    <subcellularLocation>
        <location evidence="1">Nucleus</location>
    </subcellularLocation>
</comment>
<dbReference type="SMART" id="SM00474">
    <property type="entry name" value="35EXOc"/>
    <property type="match status" value="1"/>
</dbReference>